<evidence type="ECO:0000256" key="6">
    <source>
        <dbReference type="ARBA" id="ARBA00022490"/>
    </source>
</evidence>
<keyword evidence="6" id="KW-0963">Cytoplasm</keyword>
<dbReference type="CDD" id="cd11325">
    <property type="entry name" value="AmyAc_GTHase"/>
    <property type="match status" value="1"/>
</dbReference>
<comment type="subcellular location">
    <subcellularLocation>
        <location evidence="1">Cytoplasm</location>
    </subcellularLocation>
</comment>
<evidence type="ECO:0000256" key="11">
    <source>
        <dbReference type="ARBA" id="ARBA00033284"/>
    </source>
</evidence>
<dbReference type="Gene3D" id="3.20.20.80">
    <property type="entry name" value="Glycosidases"/>
    <property type="match status" value="1"/>
</dbReference>
<dbReference type="InterPro" id="IPR044901">
    <property type="entry name" value="Trehalose_TreZ_E-set_sf"/>
</dbReference>
<dbReference type="EC" id="3.2.1.141" evidence="4"/>
<dbReference type="InterPro" id="IPR012768">
    <property type="entry name" value="Trehalose_TreZ"/>
</dbReference>
<gene>
    <name evidence="14" type="primary">treZ</name>
    <name evidence="14" type="ORF">SCFA_510030</name>
</gene>
<keyword evidence="9 14" id="KW-0326">Glycosidase</keyword>
<evidence type="ECO:0000256" key="9">
    <source>
        <dbReference type="ARBA" id="ARBA00023295"/>
    </source>
</evidence>
<dbReference type="InterPro" id="IPR013783">
    <property type="entry name" value="Ig-like_fold"/>
</dbReference>
<evidence type="ECO:0000259" key="13">
    <source>
        <dbReference type="SMART" id="SM00642"/>
    </source>
</evidence>
<dbReference type="Gene3D" id="1.10.10.760">
    <property type="entry name" value="E-set domains of sugar-utilizing enzymes"/>
    <property type="match status" value="1"/>
</dbReference>
<evidence type="ECO:0000256" key="5">
    <source>
        <dbReference type="ARBA" id="ARBA00015938"/>
    </source>
</evidence>
<evidence type="ECO:0000256" key="1">
    <source>
        <dbReference type="ARBA" id="ARBA00004496"/>
    </source>
</evidence>
<comment type="similarity">
    <text evidence="3">Belongs to the glycosyl hydrolase 13 family.</text>
</comment>
<evidence type="ECO:0000256" key="10">
    <source>
        <dbReference type="ARBA" id="ARBA00032057"/>
    </source>
</evidence>
<dbReference type="GO" id="GO:0033942">
    <property type="term" value="F:4-alpha-D-(1-&gt;4)-alpha-D-glucanotrehalose trehalohydrolase activity"/>
    <property type="evidence" value="ECO:0007669"/>
    <property type="project" value="UniProtKB-EC"/>
</dbReference>
<dbReference type="Pfam" id="PF00128">
    <property type="entry name" value="Alpha-amylase"/>
    <property type="match status" value="1"/>
</dbReference>
<dbReference type="PIRSF" id="PIRSF006337">
    <property type="entry name" value="Trehalose_TreZ"/>
    <property type="match status" value="1"/>
</dbReference>
<dbReference type="CDD" id="cd02853">
    <property type="entry name" value="E_set_MTHase_like_N"/>
    <property type="match status" value="1"/>
</dbReference>
<feature type="domain" description="Glycosyl hydrolase family 13 catalytic" evidence="13">
    <location>
        <begin position="79"/>
        <end position="495"/>
    </location>
</feature>
<comment type="catalytic activity">
    <reaction evidence="12">
        <text>hydrolysis of (1-&gt;4)-alpha-D-glucosidic linkage in 4-alpha-D-[(1-&gt;4)-alpha-D-glucanosyl]n trehalose to yield trehalose and (1-&gt;4)-alpha-D-glucan.</text>
        <dbReference type="EC" id="3.2.1.141"/>
    </reaction>
</comment>
<dbReference type="EMBL" id="CAADRM010000116">
    <property type="protein sequence ID" value="VFU16160.1"/>
    <property type="molecule type" value="Genomic_DNA"/>
</dbReference>
<dbReference type="GO" id="GO:0005737">
    <property type="term" value="C:cytoplasm"/>
    <property type="evidence" value="ECO:0007669"/>
    <property type="project" value="UniProtKB-SubCell"/>
</dbReference>
<organism evidence="14">
    <name type="scientific">anaerobic digester metagenome</name>
    <dbReference type="NCBI Taxonomy" id="1263854"/>
    <lineage>
        <taxon>unclassified sequences</taxon>
        <taxon>metagenomes</taxon>
        <taxon>ecological metagenomes</taxon>
    </lineage>
</organism>
<dbReference type="NCBIfam" id="TIGR02402">
    <property type="entry name" value="trehalose_TreZ"/>
    <property type="match status" value="1"/>
</dbReference>
<evidence type="ECO:0000256" key="3">
    <source>
        <dbReference type="ARBA" id="ARBA00008061"/>
    </source>
</evidence>
<dbReference type="Gene3D" id="2.60.40.10">
    <property type="entry name" value="Immunoglobulins"/>
    <property type="match status" value="1"/>
</dbReference>
<evidence type="ECO:0000313" key="14">
    <source>
        <dbReference type="EMBL" id="VFU16160.1"/>
    </source>
</evidence>
<protein>
    <recommendedName>
        <fullName evidence="5">Malto-oligosyltrehalose trehalohydrolase</fullName>
        <ecNumber evidence="4">3.2.1.141</ecNumber>
    </recommendedName>
    <alternativeName>
        <fullName evidence="11">4-alpha-D-((1-&gt;4)-alpha-D-glucano)trehalose trehalohydrolase</fullName>
    </alternativeName>
    <alternativeName>
        <fullName evidence="10">Maltooligosyl trehalose trehalohydrolase</fullName>
    </alternativeName>
</protein>
<dbReference type="UniPathway" id="UPA00299"/>
<dbReference type="PANTHER" id="PTHR43651:SF11">
    <property type="entry name" value="MALTO-OLIGOSYLTREHALOSE TREHALOHYDROLASE"/>
    <property type="match status" value="1"/>
</dbReference>
<dbReference type="PANTHER" id="PTHR43651">
    <property type="entry name" value="1,4-ALPHA-GLUCAN-BRANCHING ENZYME"/>
    <property type="match status" value="1"/>
</dbReference>
<dbReference type="InterPro" id="IPR014756">
    <property type="entry name" value="Ig_E-set"/>
</dbReference>
<evidence type="ECO:0000256" key="2">
    <source>
        <dbReference type="ARBA" id="ARBA00005199"/>
    </source>
</evidence>
<evidence type="ECO:0000256" key="7">
    <source>
        <dbReference type="ARBA" id="ARBA00022801"/>
    </source>
</evidence>
<dbReference type="SMART" id="SM00642">
    <property type="entry name" value="Aamy"/>
    <property type="match status" value="1"/>
</dbReference>
<evidence type="ECO:0000256" key="4">
    <source>
        <dbReference type="ARBA" id="ARBA00012268"/>
    </source>
</evidence>
<dbReference type="SUPFAM" id="SSF81296">
    <property type="entry name" value="E set domains"/>
    <property type="match status" value="1"/>
</dbReference>
<dbReference type="AlphaFoldDB" id="A0A485M572"/>
<reference evidence="14" key="1">
    <citation type="submission" date="2019-03" db="EMBL/GenBank/DDBJ databases">
        <authorList>
            <person name="Hao L."/>
        </authorList>
    </citation>
    <scope>NUCLEOTIDE SEQUENCE</scope>
</reference>
<dbReference type="SUPFAM" id="SSF51445">
    <property type="entry name" value="(Trans)glycosidases"/>
    <property type="match status" value="1"/>
</dbReference>
<evidence type="ECO:0000256" key="8">
    <source>
        <dbReference type="ARBA" id="ARBA00023277"/>
    </source>
</evidence>
<keyword evidence="8" id="KW-0119">Carbohydrate metabolism</keyword>
<name>A0A485M572_9ZZZZ</name>
<accession>A0A485M572</accession>
<dbReference type="GO" id="GO:0005992">
    <property type="term" value="P:trehalose biosynthetic process"/>
    <property type="evidence" value="ECO:0007669"/>
    <property type="project" value="UniProtKB-UniPathway"/>
</dbReference>
<dbReference type="InterPro" id="IPR017853">
    <property type="entry name" value="GH"/>
</dbReference>
<evidence type="ECO:0000256" key="12">
    <source>
        <dbReference type="ARBA" id="ARBA00034013"/>
    </source>
</evidence>
<keyword evidence="7 14" id="KW-0378">Hydrolase</keyword>
<comment type="pathway">
    <text evidence="2">Glycan biosynthesis; trehalose biosynthesis.</text>
</comment>
<sequence>MTVIRVWAPYAKEVQVILDGTSYPMLSTRHGWWMLDSPLAGHGSDYAFVLDGSGPLPDPRSPWQPYGVHGFSRMLDHSLFSWTDDRWQAPPLSSAVIYELHTGTFSPQGTFQGVAQKLDHLVDLGITHIELMPVNSFSGTHGWGYDGVGLFAPHEPYGGPAGLKELVDECHARGIAVILDVVYNHLGPEGNYLDRFGPYFTNRYSSPWGNAVNLDGPGSDEVRRFFIENALMWLKDYHMDVLRLDAVHAIIDTSSVHFLEELSQEVEMLQARTGRHLALIAESNLNNPRIVQPREIGGYGIDAQWNDDFHHALHTVLTGEKNGYYGDFGTLSDLAQAMEEIFVYSGRYSAFRGRKHGRPVRGVSGNKFLAYLQNHDQIGNRARGERLNHLVDTGRFMLGSALVFASACIPMIFQGEEWAASSPFQYFTDHQDEELGKAVVTGRREEFAAFGWDPGDIPDPQDPATFERSKPLWEELEHEPHTSVLAWYKGLIRLRRELPVLKDGSLSQILISYHEEEQWLAMNRGPVMVVCNFSRHSRRIGIYDGQKREVLLTSRSGVVYREDSITLPGETAAILLQS</sequence>
<proteinExistence type="inferred from homology"/>
<dbReference type="InterPro" id="IPR006047">
    <property type="entry name" value="GH13_cat_dom"/>
</dbReference>